<dbReference type="InterPro" id="IPR000914">
    <property type="entry name" value="SBP_5_dom"/>
</dbReference>
<reference evidence="3 4" key="1">
    <citation type="submission" date="2023-07" db="EMBL/GenBank/DDBJ databases">
        <title>Sequencing the genomes of 1000 actinobacteria strains.</title>
        <authorList>
            <person name="Klenk H.-P."/>
        </authorList>
    </citation>
    <scope>NUCLEOTIDE SEQUENCE [LARGE SCALE GENOMIC DNA]</scope>
    <source>
        <strain evidence="3 4">DSM 102162</strain>
    </source>
</reference>
<feature type="transmembrane region" description="Helical" evidence="1">
    <location>
        <begin position="316"/>
        <end position="341"/>
    </location>
</feature>
<dbReference type="Gene3D" id="3.40.190.10">
    <property type="entry name" value="Periplasmic binding protein-like II"/>
    <property type="match status" value="1"/>
</dbReference>
<dbReference type="Proteomes" id="UP001235966">
    <property type="component" value="Unassembled WGS sequence"/>
</dbReference>
<dbReference type="PANTHER" id="PTHR30290:SF83">
    <property type="entry name" value="ABC TRANSPORTER SUBSTRATE-BINDING PROTEIN"/>
    <property type="match status" value="1"/>
</dbReference>
<evidence type="ECO:0000313" key="4">
    <source>
        <dbReference type="Proteomes" id="UP001235966"/>
    </source>
</evidence>
<evidence type="ECO:0000259" key="2">
    <source>
        <dbReference type="Pfam" id="PF00496"/>
    </source>
</evidence>
<gene>
    <name evidence="3" type="ORF">J2S49_000928</name>
</gene>
<dbReference type="EMBL" id="JAUSQW010000001">
    <property type="protein sequence ID" value="MDP9800852.1"/>
    <property type="molecule type" value="Genomic_DNA"/>
</dbReference>
<dbReference type="Gene3D" id="3.10.105.10">
    <property type="entry name" value="Dipeptide-binding Protein, Domain 3"/>
    <property type="match status" value="2"/>
</dbReference>
<feature type="domain" description="Solute-binding protein family 5" evidence="2">
    <location>
        <begin position="161"/>
        <end position="248"/>
    </location>
</feature>
<accession>A0ABT9NAZ7</accession>
<keyword evidence="1" id="KW-1133">Transmembrane helix</keyword>
<dbReference type="InterPro" id="IPR039424">
    <property type="entry name" value="SBP_5"/>
</dbReference>
<evidence type="ECO:0000256" key="1">
    <source>
        <dbReference type="SAM" id="Phobius"/>
    </source>
</evidence>
<dbReference type="SUPFAM" id="SSF53850">
    <property type="entry name" value="Periplasmic binding protein-like II"/>
    <property type="match status" value="1"/>
</dbReference>
<comment type="caution">
    <text evidence="3">The sequence shown here is derived from an EMBL/GenBank/DDBJ whole genome shotgun (WGS) entry which is preliminary data.</text>
</comment>
<protein>
    <submittedName>
        <fullName evidence="3">ABC-type oligopeptide transport system substrate-binding subunit</fullName>
    </submittedName>
</protein>
<dbReference type="CDD" id="cd00995">
    <property type="entry name" value="PBP2_NikA_DppA_OppA_like"/>
    <property type="match status" value="1"/>
</dbReference>
<dbReference type="RefSeq" id="WP_307014449.1">
    <property type="nucleotide sequence ID" value="NZ_CP121247.1"/>
</dbReference>
<dbReference type="PANTHER" id="PTHR30290">
    <property type="entry name" value="PERIPLASMIC BINDING COMPONENT OF ABC TRANSPORTER"/>
    <property type="match status" value="1"/>
</dbReference>
<dbReference type="Pfam" id="PF00496">
    <property type="entry name" value="SBP_bac_5"/>
    <property type="match status" value="2"/>
</dbReference>
<feature type="domain" description="Solute-binding protein family 5" evidence="2">
    <location>
        <begin position="50"/>
        <end position="122"/>
    </location>
</feature>
<name>A0ABT9NAZ7_9ACTO</name>
<proteinExistence type="predicted"/>
<keyword evidence="4" id="KW-1185">Reference proteome</keyword>
<sequence>MEPYASAVVTTNGTEPQNPLIPTNTNEVGGGKVLDLIFEGLVYYDEKGAVHNGAAESIDTTDSQNYTIKIKPGLKFSNGEPLTAKSFVDAWQYGALLKNAQLSSYFFEPIEGFSYEKDSPLTGLKVVPNETYAGDRKPAAIFQSFTFPKSMPHFQGEEGKLRRAALSYAINRDEITKVIFQGTRTPASDFTSPVIDGWSKDVPGNQVLTYDPAKAKEYWAKADAISKWDGTFKLAYNSDGDYSNPEVDALLKKVAATTDKEAQKADYAKVQEILFADLPAIPLWCSNVVGVKLGWLKPTVGGTLFQAIVRGEAPTVVSLTTVLVLVYIFANLLVDLLYAVLDPRILYEN</sequence>
<organism evidence="3 4">
    <name type="scientific">Arcanobacterium wilhelmae</name>
    <dbReference type="NCBI Taxonomy" id="1803177"/>
    <lineage>
        <taxon>Bacteria</taxon>
        <taxon>Bacillati</taxon>
        <taxon>Actinomycetota</taxon>
        <taxon>Actinomycetes</taxon>
        <taxon>Actinomycetales</taxon>
        <taxon>Actinomycetaceae</taxon>
        <taxon>Arcanobacterium</taxon>
    </lineage>
</organism>
<keyword evidence="1" id="KW-0812">Transmembrane</keyword>
<dbReference type="Gene3D" id="3.90.76.10">
    <property type="entry name" value="Dipeptide-binding Protein, Domain 1"/>
    <property type="match status" value="1"/>
</dbReference>
<evidence type="ECO:0000313" key="3">
    <source>
        <dbReference type="EMBL" id="MDP9800852.1"/>
    </source>
</evidence>
<keyword evidence="1" id="KW-0472">Membrane</keyword>